<dbReference type="EMBL" id="RBXO01000001">
    <property type="protein sequence ID" value="RKT55660.1"/>
    <property type="molecule type" value="Genomic_DNA"/>
</dbReference>
<name>A0A495W3J2_9PSEU</name>
<gene>
    <name evidence="4" type="ORF">C8E97_4343</name>
</gene>
<dbReference type="SMART" id="SM00823">
    <property type="entry name" value="PKS_PP"/>
    <property type="match status" value="1"/>
</dbReference>
<keyword evidence="2" id="KW-0597">Phosphoprotein</keyword>
<keyword evidence="5" id="KW-1185">Reference proteome</keyword>
<dbReference type="RefSeq" id="WP_121007332.1">
    <property type="nucleotide sequence ID" value="NZ_RBXO01000001.1"/>
</dbReference>
<evidence type="ECO:0000256" key="2">
    <source>
        <dbReference type="ARBA" id="ARBA00022553"/>
    </source>
</evidence>
<dbReference type="PROSITE" id="PS50075">
    <property type="entry name" value="CARRIER"/>
    <property type="match status" value="1"/>
</dbReference>
<reference evidence="4 5" key="1">
    <citation type="submission" date="2018-10" db="EMBL/GenBank/DDBJ databases">
        <title>Sequencing the genomes of 1000 actinobacteria strains.</title>
        <authorList>
            <person name="Klenk H.-P."/>
        </authorList>
    </citation>
    <scope>NUCLEOTIDE SEQUENCE [LARGE SCALE GENOMIC DNA]</scope>
    <source>
        <strain evidence="4 5">DSM 43800</strain>
    </source>
</reference>
<dbReference type="OrthoDB" id="3537906at2"/>
<keyword evidence="1" id="KW-0596">Phosphopantetheine</keyword>
<dbReference type="GO" id="GO:0031177">
    <property type="term" value="F:phosphopantetheine binding"/>
    <property type="evidence" value="ECO:0007669"/>
    <property type="project" value="InterPro"/>
</dbReference>
<dbReference type="Proteomes" id="UP000282084">
    <property type="component" value="Unassembled WGS sequence"/>
</dbReference>
<dbReference type="Pfam" id="PF00550">
    <property type="entry name" value="PP-binding"/>
    <property type="match status" value="1"/>
</dbReference>
<dbReference type="SUPFAM" id="SSF47336">
    <property type="entry name" value="ACP-like"/>
    <property type="match status" value="1"/>
</dbReference>
<dbReference type="InterPro" id="IPR009081">
    <property type="entry name" value="PP-bd_ACP"/>
</dbReference>
<organism evidence="4 5">
    <name type="scientific">Saccharothrix australiensis</name>
    <dbReference type="NCBI Taxonomy" id="2072"/>
    <lineage>
        <taxon>Bacteria</taxon>
        <taxon>Bacillati</taxon>
        <taxon>Actinomycetota</taxon>
        <taxon>Actinomycetes</taxon>
        <taxon>Pseudonocardiales</taxon>
        <taxon>Pseudonocardiaceae</taxon>
        <taxon>Saccharothrix</taxon>
    </lineage>
</organism>
<dbReference type="InterPro" id="IPR020806">
    <property type="entry name" value="PKS_PP-bd"/>
</dbReference>
<sequence>MITLTITDFGRIVESCVGTGNVAALDTAALDTEFADLGIDSLAVYEIVTRLQDELGVRISDDEIERLTTPRALIAFVNEGLAADV</sequence>
<dbReference type="AlphaFoldDB" id="A0A495W3J2"/>
<dbReference type="InterPro" id="IPR036736">
    <property type="entry name" value="ACP-like_sf"/>
</dbReference>
<dbReference type="Gene3D" id="1.10.1200.10">
    <property type="entry name" value="ACP-like"/>
    <property type="match status" value="1"/>
</dbReference>
<evidence type="ECO:0000313" key="4">
    <source>
        <dbReference type="EMBL" id="RKT55660.1"/>
    </source>
</evidence>
<feature type="domain" description="Carrier" evidence="3">
    <location>
        <begin position="3"/>
        <end position="81"/>
    </location>
</feature>
<evidence type="ECO:0000256" key="1">
    <source>
        <dbReference type="ARBA" id="ARBA00022450"/>
    </source>
</evidence>
<evidence type="ECO:0000259" key="3">
    <source>
        <dbReference type="PROSITE" id="PS50075"/>
    </source>
</evidence>
<proteinExistence type="predicted"/>
<protein>
    <submittedName>
        <fullName evidence="4">Act minimal PKS acyl carrier protein</fullName>
    </submittedName>
</protein>
<evidence type="ECO:0000313" key="5">
    <source>
        <dbReference type="Proteomes" id="UP000282084"/>
    </source>
</evidence>
<accession>A0A495W3J2</accession>
<comment type="caution">
    <text evidence="4">The sequence shown here is derived from an EMBL/GenBank/DDBJ whole genome shotgun (WGS) entry which is preliminary data.</text>
</comment>